<feature type="domain" description="HAMP" evidence="13">
    <location>
        <begin position="162"/>
        <end position="216"/>
    </location>
</feature>
<dbReference type="Proteomes" id="UP001185331">
    <property type="component" value="Unassembled WGS sequence"/>
</dbReference>
<dbReference type="InterPro" id="IPR003594">
    <property type="entry name" value="HATPase_dom"/>
</dbReference>
<organism evidence="14 15">
    <name type="scientific">Deinococcus soli</name>
    <name type="common">ex Cha et al. 2016</name>
    <dbReference type="NCBI Taxonomy" id="1309411"/>
    <lineage>
        <taxon>Bacteria</taxon>
        <taxon>Thermotogati</taxon>
        <taxon>Deinococcota</taxon>
        <taxon>Deinococci</taxon>
        <taxon>Deinococcales</taxon>
        <taxon>Deinococcaceae</taxon>
        <taxon>Deinococcus</taxon>
    </lineage>
</organism>
<accession>A0AAE4BPB3</accession>
<dbReference type="AlphaFoldDB" id="A0AAE4BPB3"/>
<keyword evidence="10 11" id="KW-0472">Membrane</keyword>
<keyword evidence="6 11" id="KW-0812">Transmembrane</keyword>
<evidence type="ECO:0000256" key="10">
    <source>
        <dbReference type="ARBA" id="ARBA00023136"/>
    </source>
</evidence>
<keyword evidence="8 11" id="KW-1133">Transmembrane helix</keyword>
<evidence type="ECO:0000256" key="4">
    <source>
        <dbReference type="ARBA" id="ARBA00022553"/>
    </source>
</evidence>
<dbReference type="Gene3D" id="6.10.340.10">
    <property type="match status" value="1"/>
</dbReference>
<gene>
    <name evidence="14" type="ORF">J2Y00_004462</name>
</gene>
<evidence type="ECO:0000313" key="15">
    <source>
        <dbReference type="Proteomes" id="UP001185331"/>
    </source>
</evidence>
<keyword evidence="4" id="KW-0597">Phosphoprotein</keyword>
<dbReference type="SUPFAM" id="SSF55874">
    <property type="entry name" value="ATPase domain of HSP90 chaperone/DNA topoisomerase II/histidine kinase"/>
    <property type="match status" value="1"/>
</dbReference>
<evidence type="ECO:0000256" key="3">
    <source>
        <dbReference type="ARBA" id="ARBA00012438"/>
    </source>
</evidence>
<dbReference type="GO" id="GO:0016020">
    <property type="term" value="C:membrane"/>
    <property type="evidence" value="ECO:0007669"/>
    <property type="project" value="UniProtKB-SubCell"/>
</dbReference>
<dbReference type="PANTHER" id="PTHR45436:SF5">
    <property type="entry name" value="SENSOR HISTIDINE KINASE TRCS"/>
    <property type="match status" value="1"/>
</dbReference>
<feature type="domain" description="Histidine kinase" evidence="12">
    <location>
        <begin position="224"/>
        <end position="431"/>
    </location>
</feature>
<comment type="caution">
    <text evidence="14">The sequence shown here is derived from an EMBL/GenBank/DDBJ whole genome shotgun (WGS) entry which is preliminary data.</text>
</comment>
<dbReference type="EC" id="2.7.13.3" evidence="3"/>
<protein>
    <recommendedName>
        <fullName evidence="3">histidine kinase</fullName>
        <ecNumber evidence="3">2.7.13.3</ecNumber>
    </recommendedName>
</protein>
<evidence type="ECO:0000256" key="6">
    <source>
        <dbReference type="ARBA" id="ARBA00022692"/>
    </source>
</evidence>
<keyword evidence="9" id="KW-0902">Two-component regulatory system</keyword>
<dbReference type="RefSeq" id="WP_309858087.1">
    <property type="nucleotide sequence ID" value="NZ_JAVDQJ010000017.1"/>
</dbReference>
<comment type="subcellular location">
    <subcellularLocation>
        <location evidence="2">Membrane</location>
    </subcellularLocation>
</comment>
<dbReference type="Pfam" id="PF00672">
    <property type="entry name" value="HAMP"/>
    <property type="match status" value="1"/>
</dbReference>
<dbReference type="SUPFAM" id="SSF47384">
    <property type="entry name" value="Homodimeric domain of signal transducing histidine kinase"/>
    <property type="match status" value="1"/>
</dbReference>
<evidence type="ECO:0000259" key="12">
    <source>
        <dbReference type="PROSITE" id="PS50109"/>
    </source>
</evidence>
<dbReference type="PRINTS" id="PR00344">
    <property type="entry name" value="BCTRLSENSOR"/>
</dbReference>
<evidence type="ECO:0000256" key="9">
    <source>
        <dbReference type="ARBA" id="ARBA00023012"/>
    </source>
</evidence>
<evidence type="ECO:0000313" key="14">
    <source>
        <dbReference type="EMBL" id="MDR6220835.1"/>
    </source>
</evidence>
<evidence type="ECO:0000256" key="1">
    <source>
        <dbReference type="ARBA" id="ARBA00000085"/>
    </source>
</evidence>
<dbReference type="Gene3D" id="3.30.565.10">
    <property type="entry name" value="Histidine kinase-like ATPase, C-terminal domain"/>
    <property type="match status" value="1"/>
</dbReference>
<dbReference type="CDD" id="cd00075">
    <property type="entry name" value="HATPase"/>
    <property type="match status" value="1"/>
</dbReference>
<dbReference type="GO" id="GO:0000155">
    <property type="term" value="F:phosphorelay sensor kinase activity"/>
    <property type="evidence" value="ECO:0007669"/>
    <property type="project" value="InterPro"/>
</dbReference>
<dbReference type="PROSITE" id="PS50885">
    <property type="entry name" value="HAMP"/>
    <property type="match status" value="1"/>
</dbReference>
<dbReference type="InterPro" id="IPR004358">
    <property type="entry name" value="Sig_transdc_His_kin-like_C"/>
</dbReference>
<proteinExistence type="predicted"/>
<dbReference type="InterPro" id="IPR003660">
    <property type="entry name" value="HAMP_dom"/>
</dbReference>
<reference evidence="14" key="1">
    <citation type="submission" date="2023-07" db="EMBL/GenBank/DDBJ databases">
        <title>Sorghum-associated microbial communities from plants grown in Nebraska, USA.</title>
        <authorList>
            <person name="Schachtman D."/>
        </authorList>
    </citation>
    <scope>NUCLEOTIDE SEQUENCE</scope>
    <source>
        <strain evidence="14">BE330</strain>
    </source>
</reference>
<evidence type="ECO:0000256" key="11">
    <source>
        <dbReference type="SAM" id="Phobius"/>
    </source>
</evidence>
<dbReference type="InterPro" id="IPR036097">
    <property type="entry name" value="HisK_dim/P_sf"/>
</dbReference>
<dbReference type="SUPFAM" id="SSF158472">
    <property type="entry name" value="HAMP domain-like"/>
    <property type="match status" value="1"/>
</dbReference>
<evidence type="ECO:0000256" key="8">
    <source>
        <dbReference type="ARBA" id="ARBA00022989"/>
    </source>
</evidence>
<feature type="transmembrane region" description="Helical" evidence="11">
    <location>
        <begin position="139"/>
        <end position="161"/>
    </location>
</feature>
<dbReference type="CDD" id="cd06225">
    <property type="entry name" value="HAMP"/>
    <property type="match status" value="1"/>
</dbReference>
<evidence type="ECO:0000256" key="2">
    <source>
        <dbReference type="ARBA" id="ARBA00004370"/>
    </source>
</evidence>
<comment type="catalytic activity">
    <reaction evidence="1">
        <text>ATP + protein L-histidine = ADP + protein N-phospho-L-histidine.</text>
        <dbReference type="EC" id="2.7.13.3"/>
    </reaction>
</comment>
<evidence type="ECO:0000256" key="7">
    <source>
        <dbReference type="ARBA" id="ARBA00022777"/>
    </source>
</evidence>
<dbReference type="InterPro" id="IPR050428">
    <property type="entry name" value="TCS_sensor_his_kinase"/>
</dbReference>
<keyword evidence="5" id="KW-0808">Transferase</keyword>
<dbReference type="SMART" id="SM00304">
    <property type="entry name" value="HAMP"/>
    <property type="match status" value="1"/>
</dbReference>
<dbReference type="Pfam" id="PF02518">
    <property type="entry name" value="HATPase_c"/>
    <property type="match status" value="1"/>
</dbReference>
<sequence>MTLRWRLTLMYAALLALSLLIAGTLSYQGVKQTLYGNLDATLRAEAVTAADVEAKPELEPDTAVAEVLDMINNQNPVRITIYHEDGRLRDRGPSRVGFAPVPGARTAAHERVYTLPIPGGWVQASQSDADLIASLRLTLWQHLLLLPGVLIVSVITGYALAHRALRPVDEVTAVARRIARSGQPGERVPVAPGTDELARLTWTINDMLTQLDLQLAHERLFAHASAHELRTPISVVRAAASLALEHDRAPAEYREALRQINAVSEDMSDLTDRLMALARSARPHRLDPVNLADVALMVTELHAAEAHARRVHLSVTASDAAVTGDLGALVLAAGNLVQNAVRHAPSGSAVEIRSGTGALGAHLTVQDSGPGIPEADIARLMRPFERGQGSPGGAGLGLALVQAVVQAHGGQLGFDRPPGGGLRACVALPRA</sequence>
<dbReference type="Gene3D" id="1.10.287.130">
    <property type="match status" value="1"/>
</dbReference>
<dbReference type="Pfam" id="PF00512">
    <property type="entry name" value="HisKA"/>
    <property type="match status" value="1"/>
</dbReference>
<name>A0AAE4BPB3_9DEIO</name>
<keyword evidence="7 14" id="KW-0418">Kinase</keyword>
<dbReference type="InterPro" id="IPR036890">
    <property type="entry name" value="HATPase_C_sf"/>
</dbReference>
<dbReference type="InterPro" id="IPR003661">
    <property type="entry name" value="HisK_dim/P_dom"/>
</dbReference>
<dbReference type="PROSITE" id="PS50109">
    <property type="entry name" value="HIS_KIN"/>
    <property type="match status" value="1"/>
</dbReference>
<dbReference type="CDD" id="cd00082">
    <property type="entry name" value="HisKA"/>
    <property type="match status" value="1"/>
</dbReference>
<dbReference type="SMART" id="SM00387">
    <property type="entry name" value="HATPase_c"/>
    <property type="match status" value="1"/>
</dbReference>
<dbReference type="InterPro" id="IPR005467">
    <property type="entry name" value="His_kinase_dom"/>
</dbReference>
<dbReference type="SMART" id="SM00388">
    <property type="entry name" value="HisKA"/>
    <property type="match status" value="1"/>
</dbReference>
<evidence type="ECO:0000259" key="13">
    <source>
        <dbReference type="PROSITE" id="PS50885"/>
    </source>
</evidence>
<evidence type="ECO:0000256" key="5">
    <source>
        <dbReference type="ARBA" id="ARBA00022679"/>
    </source>
</evidence>
<dbReference type="EMBL" id="JAVDQK010000018">
    <property type="protein sequence ID" value="MDR6220835.1"/>
    <property type="molecule type" value="Genomic_DNA"/>
</dbReference>
<dbReference type="PANTHER" id="PTHR45436">
    <property type="entry name" value="SENSOR HISTIDINE KINASE YKOH"/>
    <property type="match status" value="1"/>
</dbReference>